<name>A0A6J4NDQ5_9BACT</name>
<reference evidence="1" key="1">
    <citation type="submission" date="2020-02" db="EMBL/GenBank/DDBJ databases">
        <authorList>
            <person name="Meier V. D."/>
        </authorList>
    </citation>
    <scope>NUCLEOTIDE SEQUENCE</scope>
    <source>
        <strain evidence="1">AVDCRST_MAG89</strain>
    </source>
</reference>
<dbReference type="EMBL" id="CADCTV010001145">
    <property type="protein sequence ID" value="CAA9382318.1"/>
    <property type="molecule type" value="Genomic_DNA"/>
</dbReference>
<evidence type="ECO:0000313" key="1">
    <source>
        <dbReference type="EMBL" id="CAA9382318.1"/>
    </source>
</evidence>
<dbReference type="AlphaFoldDB" id="A0A6J4NDQ5"/>
<accession>A0A6J4NDQ5</accession>
<feature type="non-terminal residue" evidence="1">
    <location>
        <position position="340"/>
    </location>
</feature>
<proteinExistence type="predicted"/>
<gene>
    <name evidence="1" type="ORF">AVDCRST_MAG89-5485</name>
</gene>
<sequence>MSFNLGYSMETGDAAVRKLLGVLEQRRRDLAKYQLELVRAASPDIGLIMKVQAQIDTANERLLAGRRKVRENSIRADAEALASARAAMATVKGWTDRWAEQSEKVKKWGGEVKKRGEEIAAFGTGAAKVLGVSTEKTAALKKAATDMVKPWAEWPLKTLQSGMDSLHMHPLWHRAVEGGLSAVFTVSAATTAAVDQVSAGMAKVNAVRERAKTAMEFGTQFRARFRGDRSEETNTVAGQWGERFANARKKVRDVNSGLRRNIRSGLRNATPARIAMRTRRTARRAWGGVKAGASAGKDLVTGGFSRAGAAIRSAGGQVRAFSTSVRAAITTLRGMTLAQI</sequence>
<protein>
    <submittedName>
        <fullName evidence="1">Uncharacterized protein</fullName>
    </submittedName>
</protein>
<organism evidence="1">
    <name type="scientific">uncultured Gemmatimonadota bacterium</name>
    <dbReference type="NCBI Taxonomy" id="203437"/>
    <lineage>
        <taxon>Bacteria</taxon>
        <taxon>Pseudomonadati</taxon>
        <taxon>Gemmatimonadota</taxon>
        <taxon>environmental samples</taxon>
    </lineage>
</organism>